<feature type="compositionally biased region" description="Basic and acidic residues" evidence="1">
    <location>
        <begin position="383"/>
        <end position="401"/>
    </location>
</feature>
<name>A0A7J4ZV42_9BACT</name>
<keyword evidence="2" id="KW-1133">Transmembrane helix</keyword>
<feature type="region of interest" description="Disordered" evidence="1">
    <location>
        <begin position="342"/>
        <end position="408"/>
    </location>
</feature>
<evidence type="ECO:0000313" key="5">
    <source>
        <dbReference type="Proteomes" id="UP000420562"/>
    </source>
</evidence>
<evidence type="ECO:0000256" key="1">
    <source>
        <dbReference type="SAM" id="MobiDB-lite"/>
    </source>
</evidence>
<keyword evidence="2" id="KW-0812">Transmembrane</keyword>
<evidence type="ECO:0000256" key="2">
    <source>
        <dbReference type="SAM" id="Phobius"/>
    </source>
</evidence>
<dbReference type="AlphaFoldDB" id="A0A7J4ZV42"/>
<dbReference type="InterPro" id="IPR008900">
    <property type="entry name" value="Zot_N"/>
</dbReference>
<keyword evidence="5" id="KW-1185">Reference proteome</keyword>
<dbReference type="Gene3D" id="3.40.50.300">
    <property type="entry name" value="P-loop containing nucleotide triphosphate hydrolases"/>
    <property type="match status" value="1"/>
</dbReference>
<proteinExistence type="predicted"/>
<reference evidence="4 5" key="1">
    <citation type="submission" date="2019-09" db="EMBL/GenBank/DDBJ databases">
        <title>Geobacter sp. Red96, a novel strain isolated from paddy soil.</title>
        <authorList>
            <person name="Xu Z."/>
            <person name="Masuda Y."/>
            <person name="Itoh H."/>
            <person name="Senoo K."/>
        </authorList>
    </citation>
    <scope>NUCLEOTIDE SEQUENCE [LARGE SCALE GENOMIC DNA]</scope>
    <source>
        <strain evidence="4 5">Red96</strain>
    </source>
</reference>
<sequence>MNCAVVGVPGTGKTYFMVQYLKKHFTYNEFFREFTIAKNILILTNIDGLKLYGPSCWNIESPELLGDPSSGIKGKLTREEFFTVDNMKRIMENTGKTNIVLCIDEIQRDQYFPLGYKDKDVLFMFAYHRHIGMDIILGTQDPALICRAVLAQFEYLAHGTLRSKKFFGAMSYKFTDNKGNYMYSQTLRTDKSVFNAYQSQSVQEIRAPKNAIIHWVVVVVVLLVVAGGLFKTSLAIVAEKAKPKHPVARPAAASIPAPAASLPKTAAVQPVASSSRVPPPVIPPSTPVAAWRSYDVQGYISTGGRSYYLVNGHYLDPTRCRHYSSVTHTVEYFSLEPLADSRSVGGGRPMAWGSSSESTAKGEPLGEPAPDKPKLSNIPEFKPGVDDYRSPTGVDWKHDQIRNAGKSF</sequence>
<evidence type="ECO:0000313" key="4">
    <source>
        <dbReference type="EMBL" id="KAB0666809.1"/>
    </source>
</evidence>
<keyword evidence="2" id="KW-0472">Membrane</keyword>
<gene>
    <name evidence="4" type="ORF">F6V25_05180</name>
</gene>
<evidence type="ECO:0000259" key="3">
    <source>
        <dbReference type="Pfam" id="PF05707"/>
    </source>
</evidence>
<feature type="transmembrane region" description="Helical" evidence="2">
    <location>
        <begin position="212"/>
        <end position="230"/>
    </location>
</feature>
<dbReference type="EMBL" id="VZQZ01000002">
    <property type="protein sequence ID" value="KAB0666809.1"/>
    <property type="molecule type" value="Genomic_DNA"/>
</dbReference>
<comment type="caution">
    <text evidence="4">The sequence shown here is derived from an EMBL/GenBank/DDBJ whole genome shotgun (WGS) entry which is preliminary data.</text>
</comment>
<dbReference type="RefSeq" id="WP_151127543.1">
    <property type="nucleotide sequence ID" value="NZ_VZQZ01000002.1"/>
</dbReference>
<dbReference type="Pfam" id="PF05707">
    <property type="entry name" value="Zot"/>
    <property type="match status" value="1"/>
</dbReference>
<dbReference type="SUPFAM" id="SSF52540">
    <property type="entry name" value="P-loop containing nucleoside triphosphate hydrolases"/>
    <property type="match status" value="1"/>
</dbReference>
<feature type="domain" description="Zona occludens toxin N-terminal" evidence="3">
    <location>
        <begin position="6"/>
        <end position="201"/>
    </location>
</feature>
<organism evidence="4 5">
    <name type="scientific">Oryzomonas japonica</name>
    <dbReference type="NCBI Taxonomy" id="2603858"/>
    <lineage>
        <taxon>Bacteria</taxon>
        <taxon>Pseudomonadati</taxon>
        <taxon>Thermodesulfobacteriota</taxon>
        <taxon>Desulfuromonadia</taxon>
        <taxon>Geobacterales</taxon>
        <taxon>Geobacteraceae</taxon>
        <taxon>Oryzomonas</taxon>
    </lineage>
</organism>
<accession>A0A7J4ZV42</accession>
<dbReference type="Proteomes" id="UP000420562">
    <property type="component" value="Unassembled WGS sequence"/>
</dbReference>
<dbReference type="InterPro" id="IPR027417">
    <property type="entry name" value="P-loop_NTPase"/>
</dbReference>
<protein>
    <recommendedName>
        <fullName evidence="3">Zona occludens toxin N-terminal domain-containing protein</fullName>
    </recommendedName>
</protein>